<dbReference type="AlphaFoldDB" id="A0A248TD57"/>
<dbReference type="EMBL" id="CP022983">
    <property type="protein sequence ID" value="ASV66089.1"/>
    <property type="molecule type" value="Genomic_DNA"/>
</dbReference>
<dbReference type="PANTHER" id="PTHR39166:SF1">
    <property type="entry name" value="BLL1166 PROTEIN"/>
    <property type="match status" value="1"/>
</dbReference>
<organism evidence="1 2">
    <name type="scientific">Cytobacillus kochii</name>
    <dbReference type="NCBI Taxonomy" id="859143"/>
    <lineage>
        <taxon>Bacteria</taxon>
        <taxon>Bacillati</taxon>
        <taxon>Bacillota</taxon>
        <taxon>Bacilli</taxon>
        <taxon>Bacillales</taxon>
        <taxon>Bacillaceae</taxon>
        <taxon>Cytobacillus</taxon>
    </lineage>
</organism>
<dbReference type="RefSeq" id="WP_095369664.1">
    <property type="nucleotide sequence ID" value="NZ_CP022983.1"/>
</dbReference>
<evidence type="ECO:0000313" key="2">
    <source>
        <dbReference type="Proteomes" id="UP000215137"/>
    </source>
</evidence>
<name>A0A248TD57_9BACI</name>
<evidence type="ECO:0000313" key="1">
    <source>
        <dbReference type="EMBL" id="ASV66089.1"/>
    </source>
</evidence>
<sequence>MIRNEGDILQLIRDDKEMMAILKAAKQLHLPDWWICAGFVRSKVWDTLHHFQEKTPLPDVDVIYYDDQQLSETIEKYYEEKLHKILPHIPWSVKNEARMHSVNGLLPYQSSEDAIAKFPETATAIGVKLDNENQLVITAPWGIEDLIHFRIKPTPFFAASRKRMQLYQSRIISKGWKKRWHFVN</sequence>
<dbReference type="InterPro" id="IPR009267">
    <property type="entry name" value="NTP_transf_6"/>
</dbReference>
<accession>A0A248TD57</accession>
<reference evidence="1 2" key="1">
    <citation type="submission" date="2017-08" db="EMBL/GenBank/DDBJ databases">
        <title>Complete Genome Sequence of Bacillus kochii Oregon-R-modENCODE STRAIN BDGP4, isolated from Drosophila melanogaster gut.</title>
        <authorList>
            <person name="Wan K.H."/>
            <person name="Yu C."/>
            <person name="Park S."/>
            <person name="Hammonds A.S."/>
            <person name="Booth B.W."/>
            <person name="Celniker S.E."/>
        </authorList>
    </citation>
    <scope>NUCLEOTIDE SEQUENCE [LARGE SCALE GENOMIC DNA]</scope>
    <source>
        <strain evidence="1 2">BDGP4</strain>
    </source>
</reference>
<dbReference type="Proteomes" id="UP000215137">
    <property type="component" value="Chromosome"/>
</dbReference>
<proteinExistence type="predicted"/>
<evidence type="ECO:0008006" key="3">
    <source>
        <dbReference type="Google" id="ProtNLM"/>
    </source>
</evidence>
<protein>
    <recommendedName>
        <fullName evidence="3">Nucleotidyltransferase family protein</fullName>
    </recommendedName>
</protein>
<gene>
    <name evidence="1" type="ORF">CKF48_01345</name>
</gene>
<dbReference type="OrthoDB" id="1901124at2"/>
<dbReference type="PANTHER" id="PTHR39166">
    <property type="entry name" value="BLL1166 PROTEIN"/>
    <property type="match status" value="1"/>
</dbReference>
<keyword evidence="2" id="KW-1185">Reference proteome</keyword>
<dbReference type="Pfam" id="PF06042">
    <property type="entry name" value="NTP_transf_6"/>
    <property type="match status" value="1"/>
</dbReference>
<dbReference type="KEGG" id="bko:CKF48_01345"/>